<dbReference type="Pfam" id="PF01272">
    <property type="entry name" value="GreA_GreB"/>
    <property type="match status" value="1"/>
</dbReference>
<evidence type="ECO:0000313" key="3">
    <source>
        <dbReference type="Proteomes" id="UP000292136"/>
    </source>
</evidence>
<dbReference type="PANTHER" id="PTHR30437:SF5">
    <property type="entry name" value="REGULATOR OF NUCLEOSIDE DIPHOSPHATE KINASE"/>
    <property type="match status" value="1"/>
</dbReference>
<organism evidence="2 3">
    <name type="scientific">Azospira oryzae</name>
    <dbReference type="NCBI Taxonomy" id="146939"/>
    <lineage>
        <taxon>Bacteria</taxon>
        <taxon>Pseudomonadati</taxon>
        <taxon>Pseudomonadota</taxon>
        <taxon>Betaproteobacteria</taxon>
        <taxon>Rhodocyclales</taxon>
        <taxon>Rhodocyclaceae</taxon>
        <taxon>Azospira</taxon>
    </lineage>
</organism>
<dbReference type="PANTHER" id="PTHR30437">
    <property type="entry name" value="TRANSCRIPTION ELONGATION FACTOR GREA"/>
    <property type="match status" value="1"/>
</dbReference>
<dbReference type="InterPro" id="IPR001437">
    <property type="entry name" value="Tscrpt_elong_fac_GreA/B_C"/>
</dbReference>
<dbReference type="EMBL" id="SHKM01000001">
    <property type="protein sequence ID" value="RZT90825.1"/>
    <property type="molecule type" value="Genomic_DNA"/>
</dbReference>
<dbReference type="InterPro" id="IPR036953">
    <property type="entry name" value="GreA/GreB_C_sf"/>
</dbReference>
<protein>
    <submittedName>
        <fullName evidence="2">Regulator of nucleoside diphosphate kinase</fullName>
    </submittedName>
</protein>
<proteinExistence type="predicted"/>
<sequence length="149" mass="16454">MPQSQTAQIFPAPGALIISALDQERLVGLIERLYLRDQSIHVSAGTVLRRLRAANPVPPEAIPPNLVTMNSTVVLSDADSGRRREVTLVYPEDHDPDEGCWSVLCPLGSAIFGLRVGDPVRLEMEGWSEGRWIIADLPFQPEARGWLTM</sequence>
<accession>A0ABY0ITN9</accession>
<name>A0ABY0ITN9_9RHOO</name>
<evidence type="ECO:0000259" key="1">
    <source>
        <dbReference type="Pfam" id="PF01272"/>
    </source>
</evidence>
<dbReference type="Gene3D" id="3.10.50.30">
    <property type="entry name" value="Transcription elongation factor, GreA/GreB, C-terminal domain"/>
    <property type="match status" value="1"/>
</dbReference>
<dbReference type="GO" id="GO:0016301">
    <property type="term" value="F:kinase activity"/>
    <property type="evidence" value="ECO:0007669"/>
    <property type="project" value="UniProtKB-KW"/>
</dbReference>
<gene>
    <name evidence="2" type="ORF">EV678_1647</name>
</gene>
<dbReference type="Proteomes" id="UP000292136">
    <property type="component" value="Unassembled WGS sequence"/>
</dbReference>
<dbReference type="SUPFAM" id="SSF54534">
    <property type="entry name" value="FKBP-like"/>
    <property type="match status" value="1"/>
</dbReference>
<keyword evidence="2" id="KW-0808">Transferase</keyword>
<dbReference type="RefSeq" id="WP_130459133.1">
    <property type="nucleotide sequence ID" value="NZ_SHKM01000001.1"/>
</dbReference>
<keyword evidence="2" id="KW-0418">Kinase</keyword>
<keyword evidence="3" id="KW-1185">Reference proteome</keyword>
<comment type="caution">
    <text evidence="2">The sequence shown here is derived from an EMBL/GenBank/DDBJ whole genome shotgun (WGS) entry which is preliminary data.</text>
</comment>
<dbReference type="InterPro" id="IPR023459">
    <property type="entry name" value="Tscrpt_elong_fac_GreA/B_fam"/>
</dbReference>
<feature type="domain" description="Transcription elongation factor GreA/GreB C-terminal" evidence="1">
    <location>
        <begin position="65"/>
        <end position="124"/>
    </location>
</feature>
<reference evidence="2 3" key="1">
    <citation type="submission" date="2019-02" db="EMBL/GenBank/DDBJ databases">
        <title>Genomic Encyclopedia of Type Strains, Phase IV (KMG-IV): sequencing the most valuable type-strain genomes for metagenomic binning, comparative biology and taxonomic classification.</title>
        <authorList>
            <person name="Goeker M."/>
        </authorList>
    </citation>
    <scope>NUCLEOTIDE SEQUENCE [LARGE SCALE GENOMIC DNA]</scope>
    <source>
        <strain evidence="2 3">DSM 21223</strain>
    </source>
</reference>
<evidence type="ECO:0000313" key="2">
    <source>
        <dbReference type="EMBL" id="RZT90825.1"/>
    </source>
</evidence>